<evidence type="ECO:0000313" key="1">
    <source>
        <dbReference type="EnsemblMetazoa" id="PPA33512.1"/>
    </source>
</evidence>
<dbReference type="Proteomes" id="UP000005239">
    <property type="component" value="Unassembled WGS sequence"/>
</dbReference>
<accession>A0A2A6C7B7</accession>
<reference evidence="2" key="1">
    <citation type="journal article" date="2008" name="Nat. Genet.">
        <title>The Pristionchus pacificus genome provides a unique perspective on nematode lifestyle and parasitism.</title>
        <authorList>
            <person name="Dieterich C."/>
            <person name="Clifton S.W."/>
            <person name="Schuster L.N."/>
            <person name="Chinwalla A."/>
            <person name="Delehaunty K."/>
            <person name="Dinkelacker I."/>
            <person name="Fulton L."/>
            <person name="Fulton R."/>
            <person name="Godfrey J."/>
            <person name="Minx P."/>
            <person name="Mitreva M."/>
            <person name="Roeseler W."/>
            <person name="Tian H."/>
            <person name="Witte H."/>
            <person name="Yang S.P."/>
            <person name="Wilson R.K."/>
            <person name="Sommer R.J."/>
        </authorList>
    </citation>
    <scope>NUCLEOTIDE SEQUENCE [LARGE SCALE GENOMIC DNA]</scope>
    <source>
        <strain evidence="2">PS312</strain>
    </source>
</reference>
<accession>A0A8R1UJJ2</accession>
<sequence>MSAQISFVAVIAARLNSLSGSSGVRCDVVNVVVVVEGDVDDDDVIEGVVKVVDEGEGGGIVDVIGEADVVRGAVRVVVDAGASEGVVVSVAIVEVWAVSRGGAEVVIDS</sequence>
<dbReference type="AlphaFoldDB" id="A0A2A6C7B7"/>
<reference evidence="1" key="2">
    <citation type="submission" date="2022-06" db="UniProtKB">
        <authorList>
            <consortium name="EnsemblMetazoa"/>
        </authorList>
    </citation>
    <scope>IDENTIFICATION</scope>
    <source>
        <strain evidence="1">PS312</strain>
    </source>
</reference>
<keyword evidence="2" id="KW-1185">Reference proteome</keyword>
<dbReference type="EnsemblMetazoa" id="PPA33512.1">
    <property type="protein sequence ID" value="PPA33512.1"/>
    <property type="gene ID" value="WBGene00271881"/>
</dbReference>
<proteinExistence type="predicted"/>
<name>A0A2A6C7B7_PRIPA</name>
<organism evidence="1 2">
    <name type="scientific">Pristionchus pacificus</name>
    <name type="common">Parasitic nematode worm</name>
    <dbReference type="NCBI Taxonomy" id="54126"/>
    <lineage>
        <taxon>Eukaryota</taxon>
        <taxon>Metazoa</taxon>
        <taxon>Ecdysozoa</taxon>
        <taxon>Nematoda</taxon>
        <taxon>Chromadorea</taxon>
        <taxon>Rhabditida</taxon>
        <taxon>Rhabditina</taxon>
        <taxon>Diplogasteromorpha</taxon>
        <taxon>Diplogasteroidea</taxon>
        <taxon>Neodiplogasteridae</taxon>
        <taxon>Pristionchus</taxon>
    </lineage>
</organism>
<protein>
    <submittedName>
        <fullName evidence="1">Uncharacterized protein</fullName>
    </submittedName>
</protein>
<evidence type="ECO:0000313" key="2">
    <source>
        <dbReference type="Proteomes" id="UP000005239"/>
    </source>
</evidence>
<gene>
    <name evidence="1" type="primary">WBGene00271881</name>
</gene>